<keyword evidence="1 3" id="KW-0732">Signal</keyword>
<reference evidence="5" key="1">
    <citation type="submission" date="2020-08" db="EMBL/GenBank/DDBJ databases">
        <title>Chromosome-level assembly of Southern catfish (Silurus meridionalis) provides insights into visual adaptation to the nocturnal and benthic lifestyles.</title>
        <authorList>
            <person name="Zhang Y."/>
            <person name="Wang D."/>
            <person name="Peng Z."/>
        </authorList>
    </citation>
    <scope>NUCLEOTIDE SEQUENCE</scope>
    <source>
        <strain evidence="5">SWU-2019-XX</strain>
        <tissue evidence="5">Muscle</tissue>
    </source>
</reference>
<feature type="signal peptide" evidence="3">
    <location>
        <begin position="1"/>
        <end position="17"/>
    </location>
</feature>
<proteinExistence type="predicted"/>
<evidence type="ECO:0000256" key="2">
    <source>
        <dbReference type="ARBA" id="ARBA00023180"/>
    </source>
</evidence>
<feature type="domain" description="Stereocilin LRR" evidence="4">
    <location>
        <begin position="1154"/>
        <end position="1456"/>
    </location>
</feature>
<dbReference type="Proteomes" id="UP000606274">
    <property type="component" value="Unassembled WGS sequence"/>
</dbReference>
<feature type="chain" id="PRO_5035790675" description="Stereocilin LRR domain-containing protein" evidence="3">
    <location>
        <begin position="18"/>
        <end position="2147"/>
    </location>
</feature>
<dbReference type="GO" id="GO:0007160">
    <property type="term" value="P:cell-matrix adhesion"/>
    <property type="evidence" value="ECO:0007669"/>
    <property type="project" value="TreeGrafter"/>
</dbReference>
<sequence length="2147" mass="235554">MHCTGCILLLTACTVVGFVNDEQKVLKNLITRRTEFNSKSSDSEKARDVLMEKTRSLKTKEAEEKEKMRVRTRFGSNLYQTQGTSRTSLNTEPPILNSYLNLLNGLYQTSQPILMDGFLRALVCRLANRTECGWQAVLTEALLPKLGGPLMSFLTSIKSQTCPLNSFQKSGDPTGAQSQLNALYEMLSAIWSLQLSENFWTVWNAFIDLSLSPLMLDFSRLMVDFLKSLVELVTVGLQFGIEAPTLNQSQHCPQGDLKQLLIWGISQNLSWSFGDSILNMFLTVGVPPCSNTDLACQTAYEIPSIRSFASVLDGTVTQLTCDEQDVTQLNNTICNEIIGSRSQVPDTLYYICESLSTLSHAELTLVWRNTCHMIELIVSPLLEPCPPLPSEATQRVSRSTLSLSQLFCNYANWTSVDTIDPGLVTMCSDNDPEAFLQGVCNDVPVMQALIGNPSNSWVWEYCTNVSDRYMVLQLCTYEQWDLQTLDPSIVALCWTNDQAKMGALLCQSMDFYITIFSNSENTWIIPNCTEVTTSLPNDINTLVAEMCRYSEWSNLKTISTDQISLCIQYDEPQFVSQVCTNTSFLNALVLKMGSDWVQTYCTLYIKSSSSVPPVVSSTTIPPATPLNSIISSSVSPTNTSAVAASFSSTTLSPSLVQTTPSTFTTLSLTTPLNFTKEFSSSVDLSPSKVPPLSFSIASSSSPSPNLILSSTSTAFLLLSPSPSALTNIPTASNLILSSSLIKASPTVSTTTRLPVISPTLSASVNSTFLPTVTTSVTTSPPTAYPTIPGMSDLCKYSVWTVLPVHPSVIGLCWKFDMVAFHLNVCCNMTLLARLILDPQNQWLKSVCSDNDTSDLLPKVCLYSDWTKPGIVDMTDLALCADLDTANFVHKVCANTTVLQNLLANLDNTWLLEQCSNLTGSGKENLMGFKPSEQCLYANWTVNVPNTALVALCWDYDQANFISSICGKPAVLSHVVQDPANHWVIALCATCSNYSRVAQSNNTSSSSSSNTNGTESQPCLVKEIISRLNWSCSIDLNTVCQPDIPQLQVFQVFLRCSVESLLPRVEKMMTEEVTSMVKQATSLWVILMLVMEENGLTTLQVTDNIGQSVLDSVSAFLEQETSFSKKQVVLQCFAKVLTSLMQTGRDVSSDASFFIKLTQNYLRTMLSVLIQTHLKQDAALFYDLVPLLSLSQPEEIISLPPLQTNLIAINLINSIIPGLSSDQRQAFGSWFSQSLSAANVTAGGPSFIQDFGNLIAYLPFHSFQHLSPAQVLNGLDVLLKNNLGAMKQQFVAQSVFGLYKNLTAEQLSRLANLTCQANVGDLLAYVGTSTFPVIQENIRTCITHGTSVPSYMIFSVLFVNGSELQSPATLSPQKVSQLVPLLPLLGVEFLQQLSQAQLVPVLSALTSIPFTPTQAAVIIDKISSSLNLFDTGTLPKLGSLLSGLRVETLSSMSSSVLLSALSNFSQYTPKLTPPQVNTITTKLWAAPAMVTWLHGVAPLLSDTPLLCVMPRAYLLTNSTASYTYTWNTQQAKTLFTEVMRGSSSLTVQRFKSLGTVAQGISCNVLVKLFQNSLSMSSIRDLLQVLREQPVPLQPSLKRCLIEELYKSNFFPELLGEMGAQIALAIPISTIKTFSTVIMDSLRRMFVLDPQYFLLMPRIKQSMLVDKMVQSLGLNTGTYTEVEFRSLGIMATFVMDTVFVQLERRFFVDSIEFLRGFCYSASKRDAVALMMQEAGTFGPVQKWNATTLIQVDRFLFFLPQEIIQLIPPALMSLERIERLFISQKQWESSNIGSLCEQRDDDEALLSNKQFVLQYFSGLLKPGRSSLSDSSTPPSCESVQVTAPAVWPVISLVNMSVSAFRQCLELIGQDPSFTSDQLLLLLHKTKEVYGAVSSFTPSVIAQLGRIATQLSLDELSSLKLSEILSFAPLGAVSTWTRKQLGVLFSTVLNLTKQNPGQLNSSFLVALGHIICGIEAPVINTLNPVEFSKAVLWLGRLNLSCSEDQLQAAVSLLCNTQVFGPVSSWGPEVFLEIGAFTAGIPDMAMSALAKEQIEGITPLAISLIAAKKFAVVFNQEQISVFSYEQAVMVTEAQRSMLSTVQQTALSMVLNPLEDKPVDFRGRSLGVTAEVCPFCHVCSLVVYILTLLLNGP</sequence>
<gene>
    <name evidence="5" type="ORF">HF521_014104</name>
</gene>
<evidence type="ECO:0000259" key="4">
    <source>
        <dbReference type="Pfam" id="PF21058"/>
    </source>
</evidence>
<dbReference type="Pfam" id="PF21058">
    <property type="entry name" value="Stereocilin"/>
    <property type="match status" value="1"/>
</dbReference>
<evidence type="ECO:0000256" key="1">
    <source>
        <dbReference type="ARBA" id="ARBA00022729"/>
    </source>
</evidence>
<name>A0A8T0AAT8_SILME</name>
<evidence type="ECO:0000256" key="3">
    <source>
        <dbReference type="SAM" id="SignalP"/>
    </source>
</evidence>
<keyword evidence="2" id="KW-0325">Glycoprotein</keyword>
<dbReference type="InterPro" id="IPR026664">
    <property type="entry name" value="Stereocilin-rel"/>
</dbReference>
<dbReference type="EMBL" id="JABFDY010000026">
    <property type="protein sequence ID" value="KAF7688098.1"/>
    <property type="molecule type" value="Genomic_DNA"/>
</dbReference>
<dbReference type="PANTHER" id="PTHR23412:SF19">
    <property type="entry name" value="STEREOCILIN 1"/>
    <property type="match status" value="1"/>
</dbReference>
<protein>
    <recommendedName>
        <fullName evidence="4">Stereocilin LRR domain-containing protein</fullName>
    </recommendedName>
</protein>
<evidence type="ECO:0000313" key="6">
    <source>
        <dbReference type="Proteomes" id="UP000606274"/>
    </source>
</evidence>
<dbReference type="GO" id="GO:0009986">
    <property type="term" value="C:cell surface"/>
    <property type="evidence" value="ECO:0007669"/>
    <property type="project" value="TreeGrafter"/>
</dbReference>
<comment type="caution">
    <text evidence="5">The sequence shown here is derived from an EMBL/GenBank/DDBJ whole genome shotgun (WGS) entry which is preliminary data.</text>
</comment>
<accession>A0A8T0AAT8</accession>
<keyword evidence="6" id="KW-1185">Reference proteome</keyword>
<organism evidence="5 6">
    <name type="scientific">Silurus meridionalis</name>
    <name type="common">Southern catfish</name>
    <name type="synonym">Silurus soldatovi meridionalis</name>
    <dbReference type="NCBI Taxonomy" id="175797"/>
    <lineage>
        <taxon>Eukaryota</taxon>
        <taxon>Metazoa</taxon>
        <taxon>Chordata</taxon>
        <taxon>Craniata</taxon>
        <taxon>Vertebrata</taxon>
        <taxon>Euteleostomi</taxon>
        <taxon>Actinopterygii</taxon>
        <taxon>Neopterygii</taxon>
        <taxon>Teleostei</taxon>
        <taxon>Ostariophysi</taxon>
        <taxon>Siluriformes</taxon>
        <taxon>Siluridae</taxon>
        <taxon>Silurus</taxon>
    </lineage>
</organism>
<dbReference type="InterPro" id="IPR048992">
    <property type="entry name" value="Stereocilin_LRR"/>
</dbReference>
<dbReference type="PANTHER" id="PTHR23412">
    <property type="entry name" value="STEREOCILIN RELATED"/>
    <property type="match status" value="1"/>
</dbReference>
<evidence type="ECO:0000313" key="5">
    <source>
        <dbReference type="EMBL" id="KAF7688098.1"/>
    </source>
</evidence>